<dbReference type="Proteomes" id="UP000276215">
    <property type="component" value="Unassembled WGS sequence"/>
</dbReference>
<evidence type="ECO:0000313" key="2">
    <source>
        <dbReference type="EMBL" id="RPA89998.1"/>
    </source>
</evidence>
<dbReference type="EMBL" id="ML120547">
    <property type="protein sequence ID" value="RPA89998.1"/>
    <property type="molecule type" value="Genomic_DNA"/>
</dbReference>
<reference evidence="2 3" key="1">
    <citation type="journal article" date="2018" name="Nat. Ecol. Evol.">
        <title>Pezizomycetes genomes reveal the molecular basis of ectomycorrhizal truffle lifestyle.</title>
        <authorList>
            <person name="Murat C."/>
            <person name="Payen T."/>
            <person name="Noel B."/>
            <person name="Kuo A."/>
            <person name="Morin E."/>
            <person name="Chen J."/>
            <person name="Kohler A."/>
            <person name="Krizsan K."/>
            <person name="Balestrini R."/>
            <person name="Da Silva C."/>
            <person name="Montanini B."/>
            <person name="Hainaut M."/>
            <person name="Levati E."/>
            <person name="Barry K.W."/>
            <person name="Belfiori B."/>
            <person name="Cichocki N."/>
            <person name="Clum A."/>
            <person name="Dockter R.B."/>
            <person name="Fauchery L."/>
            <person name="Guy J."/>
            <person name="Iotti M."/>
            <person name="Le Tacon F."/>
            <person name="Lindquist E.A."/>
            <person name="Lipzen A."/>
            <person name="Malagnac F."/>
            <person name="Mello A."/>
            <person name="Molinier V."/>
            <person name="Miyauchi S."/>
            <person name="Poulain J."/>
            <person name="Riccioni C."/>
            <person name="Rubini A."/>
            <person name="Sitrit Y."/>
            <person name="Splivallo R."/>
            <person name="Traeger S."/>
            <person name="Wang M."/>
            <person name="Zifcakova L."/>
            <person name="Wipf D."/>
            <person name="Zambonelli A."/>
            <person name="Paolocci F."/>
            <person name="Nowrousian M."/>
            <person name="Ottonello S."/>
            <person name="Baldrian P."/>
            <person name="Spatafora J.W."/>
            <person name="Henrissat B."/>
            <person name="Nagy L.G."/>
            <person name="Aury J.M."/>
            <person name="Wincker P."/>
            <person name="Grigoriev I.V."/>
            <person name="Bonfante P."/>
            <person name="Martin F.M."/>
        </authorList>
    </citation>
    <scope>NUCLEOTIDE SEQUENCE [LARGE SCALE GENOMIC DNA]</scope>
    <source>
        <strain evidence="2 3">120613-1</strain>
    </source>
</reference>
<protein>
    <submittedName>
        <fullName evidence="2">Uncharacterized protein</fullName>
    </submittedName>
</protein>
<feature type="compositionally biased region" description="Polar residues" evidence="1">
    <location>
        <begin position="89"/>
        <end position="110"/>
    </location>
</feature>
<proteinExistence type="predicted"/>
<evidence type="ECO:0000256" key="1">
    <source>
        <dbReference type="SAM" id="MobiDB-lite"/>
    </source>
</evidence>
<organism evidence="2 3">
    <name type="scientific">Choiromyces venosus 120613-1</name>
    <dbReference type="NCBI Taxonomy" id="1336337"/>
    <lineage>
        <taxon>Eukaryota</taxon>
        <taxon>Fungi</taxon>
        <taxon>Dikarya</taxon>
        <taxon>Ascomycota</taxon>
        <taxon>Pezizomycotina</taxon>
        <taxon>Pezizomycetes</taxon>
        <taxon>Pezizales</taxon>
        <taxon>Tuberaceae</taxon>
        <taxon>Choiromyces</taxon>
    </lineage>
</organism>
<feature type="region of interest" description="Disordered" evidence="1">
    <location>
        <begin position="73"/>
        <end position="112"/>
    </location>
</feature>
<name>A0A3N4IYZ4_9PEZI</name>
<dbReference type="AlphaFoldDB" id="A0A3N4IYZ4"/>
<gene>
    <name evidence="2" type="ORF">L873DRAFT_1795758</name>
</gene>
<sequence>MIPNQYLVGASLDATNFQNPFVKVSVQSGLPTINPTPETVIFCKMMEFIHNDYRNSITVLEKYIDTLGDELDELRHQTPPPLKQPTTTSAPSNTYMVPESTSGPAQTQPPLSIPAPAAVGAPSLVTVVRKGKKKAPITQNPAPAAKPTTLANAPTRKKGITMRERRLVI</sequence>
<keyword evidence="3" id="KW-1185">Reference proteome</keyword>
<evidence type="ECO:0000313" key="3">
    <source>
        <dbReference type="Proteomes" id="UP000276215"/>
    </source>
</evidence>
<accession>A0A3N4IYZ4</accession>